<dbReference type="Proteomes" id="UP000828390">
    <property type="component" value="Unassembled WGS sequence"/>
</dbReference>
<evidence type="ECO:0000313" key="2">
    <source>
        <dbReference type="Proteomes" id="UP000828390"/>
    </source>
</evidence>
<proteinExistence type="predicted"/>
<accession>A0A9D4EZ18</accession>
<sequence>MRMLTRVNSLTPGCHCCEDWTINVTIIVKNAPSIFETFRDIITIDDTSRVLTRENTSPSGGNIFQQTKTIFKLVQHIIRTNILPKFYKDGTINVALRVKNAPPPDQNHLELIQDVLTKFHVDPTINLASRVLTRKNALPNGGHVFQPTVPFSNSKNALPPGGHVFQQTVTIFELLQDIMKTNLLTKFCDDRTINMACCVSSSKNAPPHRQYIIGTNLLSKTFHEDRIINVASRLKNALPPCSHVCQAAVAIFELVQDIIEMYLLTKFHDWT</sequence>
<reference evidence="1" key="1">
    <citation type="journal article" date="2019" name="bioRxiv">
        <title>The Genome of the Zebra Mussel, Dreissena polymorpha: A Resource for Invasive Species Research.</title>
        <authorList>
            <person name="McCartney M.A."/>
            <person name="Auch B."/>
            <person name="Kono T."/>
            <person name="Mallez S."/>
            <person name="Zhang Y."/>
            <person name="Obille A."/>
            <person name="Becker A."/>
            <person name="Abrahante J.E."/>
            <person name="Garbe J."/>
            <person name="Badalamenti J.P."/>
            <person name="Herman A."/>
            <person name="Mangelson H."/>
            <person name="Liachko I."/>
            <person name="Sullivan S."/>
            <person name="Sone E.D."/>
            <person name="Koren S."/>
            <person name="Silverstein K.A.T."/>
            <person name="Beckman K.B."/>
            <person name="Gohl D.M."/>
        </authorList>
    </citation>
    <scope>NUCLEOTIDE SEQUENCE</scope>
    <source>
        <strain evidence="1">Duluth1</strain>
        <tissue evidence="1">Whole animal</tissue>
    </source>
</reference>
<name>A0A9D4EZ18_DREPO</name>
<evidence type="ECO:0000313" key="1">
    <source>
        <dbReference type="EMBL" id="KAH3787001.1"/>
    </source>
</evidence>
<gene>
    <name evidence="1" type="ORF">DPMN_165120</name>
</gene>
<dbReference type="EMBL" id="JAIWYP010000008">
    <property type="protein sequence ID" value="KAH3787001.1"/>
    <property type="molecule type" value="Genomic_DNA"/>
</dbReference>
<reference evidence="1" key="2">
    <citation type="submission" date="2020-11" db="EMBL/GenBank/DDBJ databases">
        <authorList>
            <person name="McCartney M.A."/>
            <person name="Auch B."/>
            <person name="Kono T."/>
            <person name="Mallez S."/>
            <person name="Becker A."/>
            <person name="Gohl D.M."/>
            <person name="Silverstein K.A.T."/>
            <person name="Koren S."/>
            <person name="Bechman K.B."/>
            <person name="Herman A."/>
            <person name="Abrahante J.E."/>
            <person name="Garbe J."/>
        </authorList>
    </citation>
    <scope>NUCLEOTIDE SEQUENCE</scope>
    <source>
        <strain evidence="1">Duluth1</strain>
        <tissue evidence="1">Whole animal</tissue>
    </source>
</reference>
<dbReference type="AlphaFoldDB" id="A0A9D4EZ18"/>
<organism evidence="1 2">
    <name type="scientific">Dreissena polymorpha</name>
    <name type="common">Zebra mussel</name>
    <name type="synonym">Mytilus polymorpha</name>
    <dbReference type="NCBI Taxonomy" id="45954"/>
    <lineage>
        <taxon>Eukaryota</taxon>
        <taxon>Metazoa</taxon>
        <taxon>Spiralia</taxon>
        <taxon>Lophotrochozoa</taxon>
        <taxon>Mollusca</taxon>
        <taxon>Bivalvia</taxon>
        <taxon>Autobranchia</taxon>
        <taxon>Heteroconchia</taxon>
        <taxon>Euheterodonta</taxon>
        <taxon>Imparidentia</taxon>
        <taxon>Neoheterodontei</taxon>
        <taxon>Myida</taxon>
        <taxon>Dreissenoidea</taxon>
        <taxon>Dreissenidae</taxon>
        <taxon>Dreissena</taxon>
    </lineage>
</organism>
<comment type="caution">
    <text evidence="1">The sequence shown here is derived from an EMBL/GenBank/DDBJ whole genome shotgun (WGS) entry which is preliminary data.</text>
</comment>
<keyword evidence="2" id="KW-1185">Reference proteome</keyword>
<protein>
    <submittedName>
        <fullName evidence="1">Uncharacterized protein</fullName>
    </submittedName>
</protein>